<dbReference type="Proteomes" id="UP000593567">
    <property type="component" value="Unassembled WGS sequence"/>
</dbReference>
<sequence length="72" mass="8063">MDNDKNLDLNCAHMALGAWWYGACLTSNLNGFWYPASSLDGNNAPGSKGVVWREWRGYQYSLKATTMKVTQS</sequence>
<dbReference type="PROSITE" id="PS51406">
    <property type="entry name" value="FIBRINOGEN_C_2"/>
    <property type="match status" value="1"/>
</dbReference>
<protein>
    <submittedName>
        <fullName evidence="5">TNC</fullName>
    </submittedName>
</protein>
<dbReference type="PANTHER" id="PTHR47221:SF7">
    <property type="entry name" value="FIBRINOGEN BETA CHAIN"/>
    <property type="match status" value="1"/>
</dbReference>
<dbReference type="GO" id="GO:0034116">
    <property type="term" value="P:positive regulation of heterotypic cell-cell adhesion"/>
    <property type="evidence" value="ECO:0007669"/>
    <property type="project" value="TreeGrafter"/>
</dbReference>
<feature type="domain" description="Fibrinogen C-terminal" evidence="4">
    <location>
        <begin position="1"/>
        <end position="72"/>
    </location>
</feature>
<evidence type="ECO:0000313" key="6">
    <source>
        <dbReference type="Proteomes" id="UP000593567"/>
    </source>
</evidence>
<dbReference type="InterPro" id="IPR014716">
    <property type="entry name" value="Fibrinogen_a/b/g_C_1"/>
</dbReference>
<dbReference type="Gene3D" id="3.90.215.10">
    <property type="entry name" value="Gamma Fibrinogen, chain A, domain 1"/>
    <property type="match status" value="1"/>
</dbReference>
<keyword evidence="6" id="KW-1185">Reference proteome</keyword>
<dbReference type="GO" id="GO:0030674">
    <property type="term" value="F:protein-macromolecule adaptor activity"/>
    <property type="evidence" value="ECO:0007669"/>
    <property type="project" value="TreeGrafter"/>
</dbReference>
<dbReference type="PANTHER" id="PTHR47221">
    <property type="entry name" value="FIBRINOGEN ALPHA CHAIN"/>
    <property type="match status" value="1"/>
</dbReference>
<keyword evidence="3" id="KW-1015">Disulfide bond</keyword>
<name>A0A7J7J7C5_BUGNE</name>
<dbReference type="AlphaFoldDB" id="A0A7J7J7C5"/>
<dbReference type="InterPro" id="IPR037579">
    <property type="entry name" value="FIB_ANG-like"/>
</dbReference>
<dbReference type="PROSITE" id="PS00514">
    <property type="entry name" value="FIBRINOGEN_C_1"/>
    <property type="match status" value="1"/>
</dbReference>
<dbReference type="EMBL" id="VXIV02002900">
    <property type="protein sequence ID" value="KAF6022120.1"/>
    <property type="molecule type" value="Genomic_DNA"/>
</dbReference>
<dbReference type="InterPro" id="IPR020837">
    <property type="entry name" value="Fibrinogen_CS"/>
</dbReference>
<dbReference type="InterPro" id="IPR036056">
    <property type="entry name" value="Fibrinogen-like_C"/>
</dbReference>
<dbReference type="SUPFAM" id="SSF56496">
    <property type="entry name" value="Fibrinogen C-terminal domain-like"/>
    <property type="match status" value="1"/>
</dbReference>
<proteinExistence type="predicted"/>
<evidence type="ECO:0000313" key="5">
    <source>
        <dbReference type="EMBL" id="KAF6022120.1"/>
    </source>
</evidence>
<evidence type="ECO:0000256" key="1">
    <source>
        <dbReference type="ARBA" id="ARBA00004613"/>
    </source>
</evidence>
<reference evidence="5" key="1">
    <citation type="submission" date="2020-06" db="EMBL/GenBank/DDBJ databases">
        <title>Draft genome of Bugula neritina, a colonial animal packing powerful symbionts and potential medicines.</title>
        <authorList>
            <person name="Rayko M."/>
        </authorList>
    </citation>
    <scope>NUCLEOTIDE SEQUENCE [LARGE SCALE GENOMIC DNA]</scope>
    <source>
        <strain evidence="5">Kwan_BN1</strain>
    </source>
</reference>
<dbReference type="InterPro" id="IPR002181">
    <property type="entry name" value="Fibrinogen_a/b/g_C_dom"/>
</dbReference>
<dbReference type="OrthoDB" id="6144964at2759"/>
<evidence type="ECO:0000256" key="2">
    <source>
        <dbReference type="ARBA" id="ARBA00022525"/>
    </source>
</evidence>
<comment type="caution">
    <text evidence="5">The sequence shown here is derived from an EMBL/GenBank/DDBJ whole genome shotgun (WGS) entry which is preliminary data.</text>
</comment>
<evidence type="ECO:0000259" key="4">
    <source>
        <dbReference type="PROSITE" id="PS51406"/>
    </source>
</evidence>
<accession>A0A7J7J7C5</accession>
<dbReference type="GO" id="GO:0005201">
    <property type="term" value="F:extracellular matrix structural constituent"/>
    <property type="evidence" value="ECO:0007669"/>
    <property type="project" value="TreeGrafter"/>
</dbReference>
<dbReference type="GO" id="GO:0005577">
    <property type="term" value="C:fibrinogen complex"/>
    <property type="evidence" value="ECO:0007669"/>
    <property type="project" value="TreeGrafter"/>
</dbReference>
<gene>
    <name evidence="5" type="ORF">EB796_019574</name>
</gene>
<comment type="subcellular location">
    <subcellularLocation>
        <location evidence="1">Secreted</location>
    </subcellularLocation>
</comment>
<dbReference type="Pfam" id="PF00147">
    <property type="entry name" value="Fibrinogen_C"/>
    <property type="match status" value="1"/>
</dbReference>
<keyword evidence="2" id="KW-0964">Secreted</keyword>
<evidence type="ECO:0000256" key="3">
    <source>
        <dbReference type="ARBA" id="ARBA00023157"/>
    </source>
</evidence>
<organism evidence="5 6">
    <name type="scientific">Bugula neritina</name>
    <name type="common">Brown bryozoan</name>
    <name type="synonym">Sertularia neritina</name>
    <dbReference type="NCBI Taxonomy" id="10212"/>
    <lineage>
        <taxon>Eukaryota</taxon>
        <taxon>Metazoa</taxon>
        <taxon>Spiralia</taxon>
        <taxon>Lophotrochozoa</taxon>
        <taxon>Bryozoa</taxon>
        <taxon>Gymnolaemata</taxon>
        <taxon>Cheilostomatida</taxon>
        <taxon>Flustrina</taxon>
        <taxon>Buguloidea</taxon>
        <taxon>Bugulidae</taxon>
        <taxon>Bugula</taxon>
    </lineage>
</organism>